<keyword evidence="9" id="KW-1185">Reference proteome</keyword>
<evidence type="ECO:0000256" key="5">
    <source>
        <dbReference type="SAM" id="MobiDB-lite"/>
    </source>
</evidence>
<protein>
    <submittedName>
        <fullName evidence="8">MFS transporter</fullName>
    </submittedName>
</protein>
<feature type="transmembrane region" description="Helical" evidence="6">
    <location>
        <begin position="86"/>
        <end position="108"/>
    </location>
</feature>
<dbReference type="InterPro" id="IPR020846">
    <property type="entry name" value="MFS_dom"/>
</dbReference>
<accession>A0A7K4ENL0</accession>
<dbReference type="InterPro" id="IPR011701">
    <property type="entry name" value="MFS"/>
</dbReference>
<dbReference type="SUPFAM" id="SSF103473">
    <property type="entry name" value="MFS general substrate transporter"/>
    <property type="match status" value="1"/>
</dbReference>
<feature type="transmembrane region" description="Helical" evidence="6">
    <location>
        <begin position="120"/>
        <end position="141"/>
    </location>
</feature>
<dbReference type="Proteomes" id="UP000010448">
    <property type="component" value="Unassembled WGS sequence"/>
</dbReference>
<gene>
    <name evidence="8" type="ORF">CSV86_029215</name>
</gene>
<feature type="domain" description="Major facilitator superfamily (MFS) profile" evidence="7">
    <location>
        <begin position="1"/>
        <end position="285"/>
    </location>
</feature>
<dbReference type="PROSITE" id="PS50850">
    <property type="entry name" value="MFS"/>
    <property type="match status" value="1"/>
</dbReference>
<dbReference type="GO" id="GO:0005886">
    <property type="term" value="C:plasma membrane"/>
    <property type="evidence" value="ECO:0007669"/>
    <property type="project" value="TreeGrafter"/>
</dbReference>
<evidence type="ECO:0000256" key="1">
    <source>
        <dbReference type="ARBA" id="ARBA00004141"/>
    </source>
</evidence>
<evidence type="ECO:0000256" key="3">
    <source>
        <dbReference type="ARBA" id="ARBA00022989"/>
    </source>
</evidence>
<organism evidence="8 9">
    <name type="scientific">Pseudomonas bharatica CSV86</name>
    <dbReference type="NCBI Taxonomy" id="1005395"/>
    <lineage>
        <taxon>Bacteria</taxon>
        <taxon>Pseudomonadati</taxon>
        <taxon>Pseudomonadota</taxon>
        <taxon>Gammaproteobacteria</taxon>
        <taxon>Pseudomonadales</taxon>
        <taxon>Pseudomonadaceae</taxon>
        <taxon>Pseudomonas</taxon>
        <taxon>Pseudomonas bharatica</taxon>
    </lineage>
</organism>
<comment type="caution">
    <text evidence="8">The sequence shown here is derived from an EMBL/GenBank/DDBJ whole genome shotgun (WGS) entry which is preliminary data.</text>
</comment>
<feature type="region of interest" description="Disordered" evidence="5">
    <location>
        <begin position="1"/>
        <end position="42"/>
    </location>
</feature>
<dbReference type="GO" id="GO:0022857">
    <property type="term" value="F:transmembrane transporter activity"/>
    <property type="evidence" value="ECO:0007669"/>
    <property type="project" value="InterPro"/>
</dbReference>
<keyword evidence="3 6" id="KW-1133">Transmembrane helix</keyword>
<reference evidence="8 9" key="1">
    <citation type="journal article" date="2013" name="Genome Announc.">
        <title>Genome Sequence of Naphthalene-Degrading Soil Bacterium Pseudomonas putida CSV86.</title>
        <authorList>
            <person name="Phale P.S."/>
            <person name="Paliwal V."/>
            <person name="Raju S.C."/>
            <person name="Modak A."/>
            <person name="Purohit H.J."/>
        </authorList>
    </citation>
    <scope>NUCLEOTIDE SEQUENCE [LARGE SCALE GENOMIC DNA]</scope>
    <source>
        <strain evidence="8 9">CSV86</strain>
    </source>
</reference>
<feature type="transmembrane region" description="Helical" evidence="6">
    <location>
        <begin position="61"/>
        <end position="80"/>
    </location>
</feature>
<dbReference type="PANTHER" id="PTHR23501">
    <property type="entry name" value="MAJOR FACILITATOR SUPERFAMILY"/>
    <property type="match status" value="1"/>
</dbReference>
<evidence type="ECO:0000256" key="6">
    <source>
        <dbReference type="SAM" id="Phobius"/>
    </source>
</evidence>
<proteinExistence type="predicted"/>
<evidence type="ECO:0000256" key="4">
    <source>
        <dbReference type="ARBA" id="ARBA00023136"/>
    </source>
</evidence>
<evidence type="ECO:0000313" key="8">
    <source>
        <dbReference type="EMBL" id="NNJ18931.1"/>
    </source>
</evidence>
<dbReference type="PANTHER" id="PTHR23501:SF1">
    <property type="entry name" value="TRANSPORT PROTEIN HSRA-RELATED"/>
    <property type="match status" value="1"/>
</dbReference>
<evidence type="ECO:0000313" key="9">
    <source>
        <dbReference type="Proteomes" id="UP000010448"/>
    </source>
</evidence>
<dbReference type="Pfam" id="PF07690">
    <property type="entry name" value="MFS_1"/>
    <property type="match status" value="1"/>
</dbReference>
<dbReference type="EMBL" id="AMWJ02000005">
    <property type="protein sequence ID" value="NNJ18931.1"/>
    <property type="molecule type" value="Genomic_DNA"/>
</dbReference>
<dbReference type="Gene3D" id="1.20.1720.10">
    <property type="entry name" value="Multidrug resistance protein D"/>
    <property type="match status" value="1"/>
</dbReference>
<dbReference type="AlphaFoldDB" id="A0A7K4ENL0"/>
<keyword evidence="2 6" id="KW-0812">Transmembrane</keyword>
<name>A0A7K4ENL0_9PSED</name>
<keyword evidence="4 6" id="KW-0472">Membrane</keyword>
<feature type="transmembrane region" description="Helical" evidence="6">
    <location>
        <begin position="147"/>
        <end position="169"/>
    </location>
</feature>
<evidence type="ECO:0000256" key="2">
    <source>
        <dbReference type="ARBA" id="ARBA00022692"/>
    </source>
</evidence>
<evidence type="ECO:0000259" key="7">
    <source>
        <dbReference type="PROSITE" id="PS50850"/>
    </source>
</evidence>
<sequence length="285" mass="29846">MRAVHGAARLHRRAHRPAATGGGFRRAQRAHEPGGHPLPAGGGNVHPLSGWLAERLGPRRVFIAAIGLFVASSLACALSASLWQLALARFCQGMAAALMVPVGQVILLRWSSKGDLLKAMAYLTMPALLGPVFGPPLGGLLVTGLSWHWIFLLNLPSACSGYCWCCAMCRTTRGNAPARWTARLPARQPGAGLPGAGIRKPRARFVALGMVVPVAAGRRGFRLRLCAPCTARSFAAAGPVVAAHSQFCPGAMGRHPVSPGSASLPFLLVLLFQLGYGMSALQAGC</sequence>
<dbReference type="InterPro" id="IPR036259">
    <property type="entry name" value="MFS_trans_sf"/>
</dbReference>
<comment type="subcellular location">
    <subcellularLocation>
        <location evidence="1">Membrane</location>
        <topology evidence="1">Multi-pass membrane protein</topology>
    </subcellularLocation>
</comment>